<feature type="binding site" evidence="4">
    <location>
        <position position="189"/>
    </location>
    <ligand>
        <name>Zn(2+)</name>
        <dbReference type="ChEBI" id="CHEBI:29105"/>
    </ligand>
</feature>
<feature type="binding site" evidence="4">
    <location>
        <position position="192"/>
    </location>
    <ligand>
        <name>Zn(2+)</name>
        <dbReference type="ChEBI" id="CHEBI:29105"/>
    </ligand>
</feature>
<dbReference type="PANTHER" id="PTHR11085:SF10">
    <property type="entry name" value="NAD-DEPENDENT PROTEIN DEACYLASE SIRTUIN-5, MITOCHONDRIAL-RELATED"/>
    <property type="match status" value="1"/>
</dbReference>
<dbReference type="NCBIfam" id="NF003738">
    <property type="entry name" value="PRK05333.1"/>
    <property type="match status" value="1"/>
</dbReference>
<dbReference type="EMBL" id="JBHSMZ010000001">
    <property type="protein sequence ID" value="MFC5547070.1"/>
    <property type="molecule type" value="Genomic_DNA"/>
</dbReference>
<accession>A0ABW0RTV3</accession>
<feature type="active site" description="Proton acceptor" evidence="4">
    <location>
        <position position="130"/>
    </location>
</feature>
<evidence type="ECO:0000256" key="4">
    <source>
        <dbReference type="PROSITE-ProRule" id="PRU00236"/>
    </source>
</evidence>
<evidence type="ECO:0000256" key="1">
    <source>
        <dbReference type="ARBA" id="ARBA00012928"/>
    </source>
</evidence>
<sequence>MADGLSVHDHAGHDRAVQLAEFLDRHPRALVLTGAGLSTASGIPDYRDRDGARRGRPPIHGPDFRKYEQVRKRYWARSMIGWPVLSKARPNPGHFAIAGLEKIGNIGSVLTQNVDGLHGQAGSHSVLELHGNIHSVVCLDCSALFPRAFVQGQLADANPHLLHAEATPLPDGDASVEPAELADFRLPHCVCCAGTLMPNVVFFGDNVPPARTAIALDQMARADALLVVGSSLMVYSGFRFCRMARASGKPIAAINLGRTRADDLLDIKIEESSERLLPLVLELLERTRSGDKKNTPSIQLDGGTL</sequence>
<keyword evidence="4" id="KW-0479">Metal-binding</keyword>
<reference evidence="8" key="1">
    <citation type="journal article" date="2019" name="Int. J. Syst. Evol. Microbiol.">
        <title>The Global Catalogue of Microorganisms (GCM) 10K type strain sequencing project: providing services to taxonomists for standard genome sequencing and annotation.</title>
        <authorList>
            <consortium name="The Broad Institute Genomics Platform"/>
            <consortium name="The Broad Institute Genome Sequencing Center for Infectious Disease"/>
            <person name="Wu L."/>
            <person name="Ma J."/>
        </authorList>
    </citation>
    <scope>NUCLEOTIDE SEQUENCE [LARGE SCALE GENOMIC DNA]</scope>
    <source>
        <strain evidence="8">CGMCC 4.5798</strain>
    </source>
</reference>
<evidence type="ECO:0000259" key="6">
    <source>
        <dbReference type="PROSITE" id="PS50305"/>
    </source>
</evidence>
<feature type="binding site" evidence="4">
    <location>
        <position position="138"/>
    </location>
    <ligand>
        <name>Zn(2+)</name>
        <dbReference type="ChEBI" id="CHEBI:29105"/>
    </ligand>
</feature>
<comment type="caution">
    <text evidence="7">The sequence shown here is derived from an EMBL/GenBank/DDBJ whole genome shotgun (WGS) entry which is preliminary data.</text>
</comment>
<dbReference type="Gene3D" id="3.40.50.1220">
    <property type="entry name" value="TPP-binding domain"/>
    <property type="match status" value="1"/>
</dbReference>
<evidence type="ECO:0000256" key="3">
    <source>
        <dbReference type="ARBA" id="ARBA00023027"/>
    </source>
</evidence>
<dbReference type="Proteomes" id="UP001596086">
    <property type="component" value="Unassembled WGS sequence"/>
</dbReference>
<feature type="region of interest" description="Disordered" evidence="5">
    <location>
        <begin position="43"/>
        <end position="63"/>
    </location>
</feature>
<dbReference type="PROSITE" id="PS50305">
    <property type="entry name" value="SIRTUIN"/>
    <property type="match status" value="1"/>
</dbReference>
<dbReference type="InterPro" id="IPR050134">
    <property type="entry name" value="NAD-dep_sirtuin_deacylases"/>
</dbReference>
<dbReference type="SUPFAM" id="SSF52467">
    <property type="entry name" value="DHS-like NAD/FAD-binding domain"/>
    <property type="match status" value="1"/>
</dbReference>
<dbReference type="InterPro" id="IPR029035">
    <property type="entry name" value="DHS-like_NAD/FAD-binding_dom"/>
</dbReference>
<evidence type="ECO:0000256" key="5">
    <source>
        <dbReference type="SAM" id="MobiDB-lite"/>
    </source>
</evidence>
<protein>
    <recommendedName>
        <fullName evidence="1">protein acetyllysine N-acetyltransferase</fullName>
        <ecNumber evidence="1">2.3.1.286</ecNumber>
    </recommendedName>
</protein>
<keyword evidence="3" id="KW-0520">NAD</keyword>
<dbReference type="Gene3D" id="3.30.1600.10">
    <property type="entry name" value="SIR2/SIRT2 'Small Domain"/>
    <property type="match status" value="1"/>
</dbReference>
<proteinExistence type="predicted"/>
<evidence type="ECO:0000256" key="2">
    <source>
        <dbReference type="ARBA" id="ARBA00022679"/>
    </source>
</evidence>
<feature type="binding site" evidence="4">
    <location>
        <position position="141"/>
    </location>
    <ligand>
        <name>Zn(2+)</name>
        <dbReference type="ChEBI" id="CHEBI:29105"/>
    </ligand>
</feature>
<organism evidence="7 8">
    <name type="scientific">Massilia aerilata</name>
    <dbReference type="NCBI Taxonomy" id="453817"/>
    <lineage>
        <taxon>Bacteria</taxon>
        <taxon>Pseudomonadati</taxon>
        <taxon>Pseudomonadota</taxon>
        <taxon>Betaproteobacteria</taxon>
        <taxon>Burkholderiales</taxon>
        <taxon>Oxalobacteraceae</taxon>
        <taxon>Telluria group</taxon>
        <taxon>Massilia</taxon>
    </lineage>
</organism>
<keyword evidence="8" id="KW-1185">Reference proteome</keyword>
<name>A0ABW0RTV3_9BURK</name>
<dbReference type="InterPro" id="IPR026590">
    <property type="entry name" value="Ssirtuin_cat_dom"/>
</dbReference>
<evidence type="ECO:0000313" key="8">
    <source>
        <dbReference type="Proteomes" id="UP001596086"/>
    </source>
</evidence>
<gene>
    <name evidence="7" type="ORF">ACFPO9_00905</name>
</gene>
<dbReference type="PANTHER" id="PTHR11085">
    <property type="entry name" value="NAD-DEPENDENT PROTEIN DEACYLASE SIRTUIN-5, MITOCHONDRIAL-RELATED"/>
    <property type="match status" value="1"/>
</dbReference>
<dbReference type="InterPro" id="IPR003000">
    <property type="entry name" value="Sirtuin"/>
</dbReference>
<dbReference type="InterPro" id="IPR026591">
    <property type="entry name" value="Sirtuin_cat_small_dom_sf"/>
</dbReference>
<dbReference type="Pfam" id="PF02146">
    <property type="entry name" value="SIR2"/>
    <property type="match status" value="1"/>
</dbReference>
<dbReference type="RefSeq" id="WP_379765661.1">
    <property type="nucleotide sequence ID" value="NZ_JBHSMZ010000001.1"/>
</dbReference>
<keyword evidence="2" id="KW-0808">Transferase</keyword>
<dbReference type="EC" id="2.3.1.286" evidence="1"/>
<evidence type="ECO:0000313" key="7">
    <source>
        <dbReference type="EMBL" id="MFC5547070.1"/>
    </source>
</evidence>
<keyword evidence="4" id="KW-0862">Zinc</keyword>
<feature type="domain" description="Deacetylase sirtuin-type" evidence="6">
    <location>
        <begin position="12"/>
        <end position="287"/>
    </location>
</feature>